<organism evidence="16 17">
    <name type="scientific">Paenibacillus monticola</name>
    <dbReference type="NCBI Taxonomy" id="2666075"/>
    <lineage>
        <taxon>Bacteria</taxon>
        <taxon>Bacillati</taxon>
        <taxon>Bacillota</taxon>
        <taxon>Bacilli</taxon>
        <taxon>Bacillales</taxon>
        <taxon>Paenibacillaceae</taxon>
        <taxon>Paenibacillus</taxon>
    </lineage>
</organism>
<feature type="active site" description="Proton acceptor" evidence="13">
    <location>
        <position position="256"/>
    </location>
</feature>
<dbReference type="GO" id="GO:0004747">
    <property type="term" value="F:ribokinase activity"/>
    <property type="evidence" value="ECO:0007669"/>
    <property type="project" value="UniProtKB-UniRule"/>
</dbReference>
<keyword evidence="9 13" id="KW-0067">ATP-binding</keyword>
<feature type="binding site" evidence="13">
    <location>
        <position position="252"/>
    </location>
    <ligand>
        <name>K(+)</name>
        <dbReference type="ChEBI" id="CHEBI:29103"/>
    </ligand>
</feature>
<comment type="pathway">
    <text evidence="13">Carbohydrate metabolism; D-ribose degradation; D-ribose 5-phosphate from beta-D-ribopyranose: step 2/2.</text>
</comment>
<dbReference type="AlphaFoldDB" id="A0A7X2KZ86"/>
<feature type="binding site" evidence="13">
    <location>
        <position position="289"/>
    </location>
    <ligand>
        <name>K(+)</name>
        <dbReference type="ChEBI" id="CHEBI:29103"/>
    </ligand>
</feature>
<comment type="similarity">
    <text evidence="13">Belongs to the carbohydrate kinase PfkB family. Ribokinase subfamily.</text>
</comment>
<feature type="binding site" evidence="13">
    <location>
        <begin position="224"/>
        <end position="229"/>
    </location>
    <ligand>
        <name>ATP</name>
        <dbReference type="ChEBI" id="CHEBI:30616"/>
    </ligand>
</feature>
<evidence type="ECO:0000256" key="8">
    <source>
        <dbReference type="ARBA" id="ARBA00022777"/>
    </source>
</evidence>
<dbReference type="EC" id="2.7.1.15" evidence="2 13"/>
<evidence type="ECO:0000256" key="6">
    <source>
        <dbReference type="ARBA" id="ARBA00022723"/>
    </source>
</evidence>
<dbReference type="GO" id="GO:0046872">
    <property type="term" value="F:metal ion binding"/>
    <property type="evidence" value="ECO:0007669"/>
    <property type="project" value="UniProtKB-KW"/>
</dbReference>
<comment type="caution">
    <text evidence="13">Lacks conserved residue(s) required for the propagation of feature annotation.</text>
</comment>
<keyword evidence="4 13" id="KW-0963">Cytoplasm</keyword>
<dbReference type="PANTHER" id="PTHR10584:SF166">
    <property type="entry name" value="RIBOKINASE"/>
    <property type="match status" value="1"/>
</dbReference>
<comment type="similarity">
    <text evidence="1">Belongs to the carbohydrate kinase pfkB family.</text>
</comment>
<feature type="binding site" evidence="13">
    <location>
        <position position="286"/>
    </location>
    <ligand>
        <name>K(+)</name>
        <dbReference type="ChEBI" id="CHEBI:29103"/>
    </ligand>
</feature>
<feature type="binding site" evidence="13">
    <location>
        <begin position="43"/>
        <end position="47"/>
    </location>
    <ligand>
        <name>substrate</name>
    </ligand>
</feature>
<evidence type="ECO:0000256" key="4">
    <source>
        <dbReference type="ARBA" id="ARBA00022490"/>
    </source>
</evidence>
<keyword evidence="8 13" id="KW-0418">Kinase</keyword>
<dbReference type="GO" id="GO:0005988">
    <property type="term" value="P:lactose metabolic process"/>
    <property type="evidence" value="ECO:0007669"/>
    <property type="project" value="UniProtKB-KW"/>
</dbReference>
<feature type="domain" description="Carbohydrate kinase PfkB" evidence="15">
    <location>
        <begin position="8"/>
        <end position="298"/>
    </location>
</feature>
<feature type="binding site" evidence="13">
    <location>
        <position position="188"/>
    </location>
    <ligand>
        <name>ATP</name>
        <dbReference type="ChEBI" id="CHEBI:30616"/>
    </ligand>
</feature>
<keyword evidence="5 13" id="KW-0808">Transferase</keyword>
<dbReference type="HAMAP" id="MF_01987">
    <property type="entry name" value="Ribokinase"/>
    <property type="match status" value="1"/>
</dbReference>
<reference evidence="16 17" key="1">
    <citation type="submission" date="2019-11" db="EMBL/GenBank/DDBJ databases">
        <title>Paenibacillus monticola sp. nov., a novel PGPR strain isolated from mountain sample in China.</title>
        <authorList>
            <person name="Zhao Q."/>
            <person name="Li H.-P."/>
            <person name="Zhang J.-L."/>
        </authorList>
    </citation>
    <scope>NUCLEOTIDE SEQUENCE [LARGE SCALE GENOMIC DNA]</scope>
    <source>
        <strain evidence="16 17">LC-T2</strain>
    </source>
</reference>
<dbReference type="InterPro" id="IPR011877">
    <property type="entry name" value="Ribokinase"/>
</dbReference>
<comment type="catalytic activity">
    <reaction evidence="14">
        <text>D-tagatofuranose 6-phosphate + ATP = D-tagatofuranose 1,6-bisphosphate + ADP + H(+)</text>
        <dbReference type="Rhea" id="RHEA:12420"/>
        <dbReference type="ChEBI" id="CHEBI:15378"/>
        <dbReference type="ChEBI" id="CHEBI:30616"/>
        <dbReference type="ChEBI" id="CHEBI:58694"/>
        <dbReference type="ChEBI" id="CHEBI:58695"/>
        <dbReference type="ChEBI" id="CHEBI:456216"/>
        <dbReference type="EC" id="2.7.1.144"/>
    </reaction>
</comment>
<dbReference type="SUPFAM" id="SSF53613">
    <property type="entry name" value="Ribokinase-like"/>
    <property type="match status" value="1"/>
</dbReference>
<comment type="subunit">
    <text evidence="13">Homodimer.</text>
</comment>
<feature type="binding site" evidence="13">
    <location>
        <position position="144"/>
    </location>
    <ligand>
        <name>substrate</name>
    </ligand>
</feature>
<dbReference type="Gene3D" id="3.40.1190.20">
    <property type="match status" value="1"/>
</dbReference>
<accession>A0A7X2KZ86</accession>
<evidence type="ECO:0000256" key="14">
    <source>
        <dbReference type="PIRNR" id="PIRNR000535"/>
    </source>
</evidence>
<dbReference type="UniPathway" id="UPA00916">
    <property type="reaction ID" value="UER00889"/>
</dbReference>
<evidence type="ECO:0000256" key="9">
    <source>
        <dbReference type="ARBA" id="ARBA00022840"/>
    </source>
</evidence>
<dbReference type="EMBL" id="WJXB01000001">
    <property type="protein sequence ID" value="MRN51412.1"/>
    <property type="molecule type" value="Genomic_DNA"/>
</dbReference>
<dbReference type="InterPro" id="IPR029056">
    <property type="entry name" value="Ribokinase-like"/>
</dbReference>
<keyword evidence="10 13" id="KW-0460">Magnesium</keyword>
<dbReference type="CDD" id="cd01174">
    <property type="entry name" value="ribokinase"/>
    <property type="match status" value="1"/>
</dbReference>
<feature type="binding site" evidence="13">
    <location>
        <position position="295"/>
    </location>
    <ligand>
        <name>K(+)</name>
        <dbReference type="ChEBI" id="CHEBI:29103"/>
    </ligand>
</feature>
<dbReference type="Pfam" id="PF00294">
    <property type="entry name" value="PfkB"/>
    <property type="match status" value="1"/>
</dbReference>
<feature type="binding site" evidence="13">
    <location>
        <begin position="255"/>
        <end position="256"/>
    </location>
    <ligand>
        <name>ATP</name>
        <dbReference type="ChEBI" id="CHEBI:30616"/>
    </ligand>
</feature>
<proteinExistence type="inferred from homology"/>
<evidence type="ECO:0000256" key="2">
    <source>
        <dbReference type="ARBA" id="ARBA00012035"/>
    </source>
</evidence>
<comment type="function">
    <text evidence="13">Catalyzes the phosphorylation of ribose at O-5 in a reaction requiring ATP and magnesium. The resulting D-ribose-5-phosphate can then be used either for sythesis of nucleotides, histidine, and tryptophan, or as a component of the pentose phosphate pathway.</text>
</comment>
<dbReference type="PIRSF" id="PIRSF000535">
    <property type="entry name" value="1PFK/6PFK/LacC"/>
    <property type="match status" value="1"/>
</dbReference>
<evidence type="ECO:0000313" key="16">
    <source>
        <dbReference type="EMBL" id="MRN51412.1"/>
    </source>
</evidence>
<dbReference type="GO" id="GO:0019303">
    <property type="term" value="P:D-ribose catabolic process"/>
    <property type="evidence" value="ECO:0007669"/>
    <property type="project" value="UniProtKB-UniRule"/>
</dbReference>
<evidence type="ECO:0000256" key="10">
    <source>
        <dbReference type="ARBA" id="ARBA00022842"/>
    </source>
</evidence>
<dbReference type="NCBIfam" id="TIGR02152">
    <property type="entry name" value="D_ribokin_bact"/>
    <property type="match status" value="1"/>
</dbReference>
<comment type="catalytic activity">
    <reaction evidence="13">
        <text>D-ribose + ATP = D-ribose 5-phosphate + ADP + H(+)</text>
        <dbReference type="Rhea" id="RHEA:13697"/>
        <dbReference type="ChEBI" id="CHEBI:15378"/>
        <dbReference type="ChEBI" id="CHEBI:30616"/>
        <dbReference type="ChEBI" id="CHEBI:47013"/>
        <dbReference type="ChEBI" id="CHEBI:78346"/>
        <dbReference type="ChEBI" id="CHEBI:456216"/>
        <dbReference type="EC" id="2.7.1.15"/>
    </reaction>
</comment>
<dbReference type="InterPro" id="IPR002139">
    <property type="entry name" value="Ribo/fructo_kinase"/>
</dbReference>
<evidence type="ECO:0000256" key="13">
    <source>
        <dbReference type="HAMAP-Rule" id="MF_01987"/>
    </source>
</evidence>
<feature type="binding site" evidence="13">
    <location>
        <position position="280"/>
    </location>
    <ligand>
        <name>ATP</name>
        <dbReference type="ChEBI" id="CHEBI:30616"/>
    </ligand>
</feature>
<dbReference type="UniPathway" id="UPA00704">
    <property type="reaction ID" value="UER00715"/>
</dbReference>
<keyword evidence="17" id="KW-1185">Reference proteome</keyword>
<protein>
    <recommendedName>
        <fullName evidence="3 13">Ribokinase</fullName>
        <shortName evidence="13">RK</shortName>
        <ecNumber evidence="2 13">2.7.1.15</ecNumber>
    </recommendedName>
</protein>
<dbReference type="Proteomes" id="UP000463051">
    <property type="component" value="Unassembled WGS sequence"/>
</dbReference>
<dbReference type="GO" id="GO:0005829">
    <property type="term" value="C:cytosol"/>
    <property type="evidence" value="ECO:0007669"/>
    <property type="project" value="TreeGrafter"/>
</dbReference>
<keyword evidence="12 13" id="KW-0119">Carbohydrate metabolism</keyword>
<dbReference type="InterPro" id="IPR011611">
    <property type="entry name" value="PfkB_dom"/>
</dbReference>
<evidence type="ECO:0000259" key="15">
    <source>
        <dbReference type="Pfam" id="PF00294"/>
    </source>
</evidence>
<feature type="binding site" evidence="13">
    <location>
        <position position="291"/>
    </location>
    <ligand>
        <name>K(+)</name>
        <dbReference type="ChEBI" id="CHEBI:29103"/>
    </ligand>
</feature>
<evidence type="ECO:0000256" key="3">
    <source>
        <dbReference type="ARBA" id="ARBA00016943"/>
    </source>
</evidence>
<dbReference type="InterPro" id="IPR002173">
    <property type="entry name" value="Carboh/pur_kinase_PfkB_CS"/>
</dbReference>
<keyword evidence="11 13" id="KW-0630">Potassium</keyword>
<dbReference type="GO" id="GO:2001059">
    <property type="term" value="P:D-tagatose 6-phosphate catabolic process"/>
    <property type="evidence" value="ECO:0007669"/>
    <property type="project" value="UniProtKB-UniPathway"/>
</dbReference>
<dbReference type="PRINTS" id="PR00990">
    <property type="entry name" value="RIBOKINASE"/>
</dbReference>
<comment type="cofactor">
    <cofactor evidence="13">
        <name>Mg(2+)</name>
        <dbReference type="ChEBI" id="CHEBI:18420"/>
    </cofactor>
    <text evidence="13">Requires a divalent cation, most likely magnesium in vivo, as an electrophilic catalyst to aid phosphoryl group transfer. It is the chelate of the metal and the nucleotide that is the actual substrate.</text>
</comment>
<sequence>MVVYILGIVVIGSLNMDMVVRTVRAPEAGETLFGQGFALSPGGKGANQAVAAARLGAELTMVGRVGKDTFGGELLEIMRQEGIHIEHISVSDKLVTGVASIVLEENGENRIIVVPGANIELNVEDIQKLTSVISSAELIMLQLEMDLAMSECAIAIAHSHGIPVILNPAPARVLSDEMLSQVTYLTPNETEAGILAGIAVSSLETAKQAAQILLQKGVQHVIVTMGSKGALIVNHEGVQHIPGFPVQAVDTVAAGDSFNGALAQQLTSGKILKEAVSFANAVGALTVGKAGAIPSLPWLAEVEQFLKQEAARLE</sequence>
<comment type="activity regulation">
    <text evidence="13">Activated by a monovalent cation that binds near, but not in, the active site. The most likely occupant of the site in vivo is potassium. Ion binding induces a conformational change that may alter substrate affinity.</text>
</comment>
<keyword evidence="14" id="KW-0423">Lactose metabolism</keyword>
<name>A0A7X2KZ86_9BACL</name>
<dbReference type="PROSITE" id="PS00584">
    <property type="entry name" value="PFKB_KINASES_2"/>
    <property type="match status" value="1"/>
</dbReference>
<gene>
    <name evidence="13 16" type="primary">rbsK</name>
    <name evidence="16" type="ORF">GJB61_00115</name>
</gene>
<feature type="binding site" evidence="13">
    <location>
        <position position="250"/>
    </location>
    <ligand>
        <name>K(+)</name>
        <dbReference type="ChEBI" id="CHEBI:29103"/>
    </ligand>
</feature>
<comment type="caution">
    <text evidence="16">The sequence shown here is derived from an EMBL/GenBank/DDBJ whole genome shotgun (WGS) entry which is preliminary data.</text>
</comment>
<feature type="binding site" evidence="13">
    <location>
        <position position="256"/>
    </location>
    <ligand>
        <name>substrate</name>
    </ligand>
</feature>
<comment type="subcellular location">
    <subcellularLocation>
        <location evidence="13">Cytoplasm</location>
    </subcellularLocation>
</comment>
<dbReference type="InterPro" id="IPR017583">
    <property type="entry name" value="Tagatose/fructose_Pkinase"/>
</dbReference>
<keyword evidence="7 13" id="KW-0547">Nucleotide-binding</keyword>
<evidence type="ECO:0000256" key="7">
    <source>
        <dbReference type="ARBA" id="ARBA00022741"/>
    </source>
</evidence>
<evidence type="ECO:0000313" key="17">
    <source>
        <dbReference type="Proteomes" id="UP000463051"/>
    </source>
</evidence>
<keyword evidence="6 13" id="KW-0479">Metal-binding</keyword>
<evidence type="ECO:0000256" key="11">
    <source>
        <dbReference type="ARBA" id="ARBA00022958"/>
    </source>
</evidence>
<dbReference type="GO" id="GO:0009024">
    <property type="term" value="F:tagatose-6-phosphate kinase activity"/>
    <property type="evidence" value="ECO:0007669"/>
    <property type="project" value="UniProtKB-EC"/>
</dbReference>
<comment type="pathway">
    <text evidence="14">Carbohydrate metabolism; D-tagatose 6-phosphate degradation; D-glyceraldehyde 3-phosphate and glycerone phosphate from D-tagatose 6-phosphate: step 1/2.</text>
</comment>
<feature type="binding site" evidence="13">
    <location>
        <begin position="15"/>
        <end position="17"/>
    </location>
    <ligand>
        <name>substrate</name>
    </ligand>
</feature>
<dbReference type="GO" id="GO:0005524">
    <property type="term" value="F:ATP binding"/>
    <property type="evidence" value="ECO:0007669"/>
    <property type="project" value="UniProtKB-UniRule"/>
</dbReference>
<evidence type="ECO:0000256" key="5">
    <source>
        <dbReference type="ARBA" id="ARBA00022679"/>
    </source>
</evidence>
<dbReference type="PANTHER" id="PTHR10584">
    <property type="entry name" value="SUGAR KINASE"/>
    <property type="match status" value="1"/>
</dbReference>
<evidence type="ECO:0000256" key="12">
    <source>
        <dbReference type="ARBA" id="ARBA00023277"/>
    </source>
</evidence>
<dbReference type="FunFam" id="3.40.1190.20:FF:000012">
    <property type="entry name" value="Ribokinase"/>
    <property type="match status" value="1"/>
</dbReference>
<evidence type="ECO:0000256" key="1">
    <source>
        <dbReference type="ARBA" id="ARBA00005380"/>
    </source>
</evidence>
<comment type="similarity">
    <text evidence="14">Belongs to the carbohydrate kinase PfkB family. LacC subfamily.</text>
</comment>